<dbReference type="GO" id="GO:0032259">
    <property type="term" value="P:methylation"/>
    <property type="evidence" value="ECO:0007669"/>
    <property type="project" value="UniProtKB-KW"/>
</dbReference>
<dbReference type="Gene3D" id="3.40.50.150">
    <property type="entry name" value="Vaccinia Virus protein VP39"/>
    <property type="match status" value="1"/>
</dbReference>
<dbReference type="PANTHER" id="PTHR13369">
    <property type="match status" value="1"/>
</dbReference>
<dbReference type="CDD" id="cd02440">
    <property type="entry name" value="AdoMet_MTases"/>
    <property type="match status" value="1"/>
</dbReference>
<accession>A0A9D2PFZ3</accession>
<evidence type="ECO:0000313" key="3">
    <source>
        <dbReference type="Proteomes" id="UP000823883"/>
    </source>
</evidence>
<dbReference type="EMBL" id="DWWL01000056">
    <property type="protein sequence ID" value="HJC48138.1"/>
    <property type="molecule type" value="Genomic_DNA"/>
</dbReference>
<reference evidence="2" key="2">
    <citation type="submission" date="2021-04" db="EMBL/GenBank/DDBJ databases">
        <authorList>
            <person name="Gilroy R."/>
        </authorList>
    </citation>
    <scope>NUCLEOTIDE SEQUENCE</scope>
    <source>
        <strain evidence="2">CHK183-5548</strain>
    </source>
</reference>
<keyword evidence="2" id="KW-0808">Transferase</keyword>
<comment type="caution">
    <text evidence="2">The sequence shown here is derived from an EMBL/GenBank/DDBJ whole genome shotgun (WGS) entry which is preliminary data.</text>
</comment>
<dbReference type="InterPro" id="IPR025714">
    <property type="entry name" value="Methyltranfer_dom"/>
</dbReference>
<keyword evidence="2" id="KW-0489">Methyltransferase</keyword>
<feature type="domain" description="Methyltransferase" evidence="1">
    <location>
        <begin position="161"/>
        <end position="297"/>
    </location>
</feature>
<dbReference type="PANTHER" id="PTHR13369:SF3">
    <property type="entry name" value="METHYLTRANSFERASE DOMAIN-CONTAINING PROTEIN"/>
    <property type="match status" value="1"/>
</dbReference>
<dbReference type="SUPFAM" id="SSF53335">
    <property type="entry name" value="S-adenosyl-L-methionine-dependent methyltransferases"/>
    <property type="match status" value="1"/>
</dbReference>
<evidence type="ECO:0000313" key="2">
    <source>
        <dbReference type="EMBL" id="HJC48138.1"/>
    </source>
</evidence>
<organism evidence="2 3">
    <name type="scientific">Candidatus Lachnoclostridium pullistercoris</name>
    <dbReference type="NCBI Taxonomy" id="2838632"/>
    <lineage>
        <taxon>Bacteria</taxon>
        <taxon>Bacillati</taxon>
        <taxon>Bacillota</taxon>
        <taxon>Clostridia</taxon>
        <taxon>Lachnospirales</taxon>
        <taxon>Lachnospiraceae</taxon>
    </lineage>
</organism>
<gene>
    <name evidence="2" type="ORF">IAA04_08815</name>
</gene>
<name>A0A9D2PFZ3_9FIRM</name>
<dbReference type="GO" id="GO:0008168">
    <property type="term" value="F:methyltransferase activity"/>
    <property type="evidence" value="ECO:0007669"/>
    <property type="project" value="UniProtKB-KW"/>
</dbReference>
<dbReference type="GO" id="GO:0005737">
    <property type="term" value="C:cytoplasm"/>
    <property type="evidence" value="ECO:0007669"/>
    <property type="project" value="TreeGrafter"/>
</dbReference>
<dbReference type="Proteomes" id="UP000823883">
    <property type="component" value="Unassembled WGS sequence"/>
</dbReference>
<dbReference type="InterPro" id="IPR029063">
    <property type="entry name" value="SAM-dependent_MTases_sf"/>
</dbReference>
<sequence>MEERDRRALKEVLGEFLNERLERLILSSPAEKNGLQKVKIHPLLLRGELAFQAEEQRGAQAFHRNMDRDGAAAYVIEMLNGIMRQMELSSASGSVHALVSKKGKVTVKTKRKIAAAVPAAPALRPHNRKKRYVLEEGRPVPFLVDLGVMTKEGQVVRSRYDKFRQINRFLEFIEDILPKLDRSRENVIIDFGCGKSYLTFAMYYYLKELKGYPVRIIGLDLKKDVIARCNLLAERYGFDHLRFYPGDIASYEGVDQVDMVVTLHACDTATDYALYKAVKWGAKVILSVPCCQHELNGQMENEILAPLFSYGIIRERTAALFTDAIRAEILEGQGYRTQLLEFIDMEHTPKNILIRAVRQGEKKKNGEELKSVLQFLHGDLTLYRLFEEDGREKA</sequence>
<protein>
    <submittedName>
        <fullName evidence="2">SAM-dependent methyltransferase</fullName>
    </submittedName>
</protein>
<dbReference type="Pfam" id="PF13679">
    <property type="entry name" value="Methyltransf_32"/>
    <property type="match status" value="1"/>
</dbReference>
<reference evidence="2" key="1">
    <citation type="journal article" date="2021" name="PeerJ">
        <title>Extensive microbial diversity within the chicken gut microbiome revealed by metagenomics and culture.</title>
        <authorList>
            <person name="Gilroy R."/>
            <person name="Ravi A."/>
            <person name="Getino M."/>
            <person name="Pursley I."/>
            <person name="Horton D.L."/>
            <person name="Alikhan N.F."/>
            <person name="Baker D."/>
            <person name="Gharbi K."/>
            <person name="Hall N."/>
            <person name="Watson M."/>
            <person name="Adriaenssens E.M."/>
            <person name="Foster-Nyarko E."/>
            <person name="Jarju S."/>
            <person name="Secka A."/>
            <person name="Antonio M."/>
            <person name="Oren A."/>
            <person name="Chaudhuri R.R."/>
            <person name="La Ragione R."/>
            <person name="Hildebrand F."/>
            <person name="Pallen M.J."/>
        </authorList>
    </citation>
    <scope>NUCLEOTIDE SEQUENCE</scope>
    <source>
        <strain evidence="2">CHK183-5548</strain>
    </source>
</reference>
<proteinExistence type="predicted"/>
<evidence type="ECO:0000259" key="1">
    <source>
        <dbReference type="Pfam" id="PF13679"/>
    </source>
</evidence>
<dbReference type="AlphaFoldDB" id="A0A9D2PFZ3"/>